<keyword evidence="3" id="KW-1185">Reference proteome</keyword>
<dbReference type="AlphaFoldDB" id="A0AAD7FFI4"/>
<dbReference type="Proteomes" id="UP001221142">
    <property type="component" value="Unassembled WGS sequence"/>
</dbReference>
<proteinExistence type="predicted"/>
<name>A0AAD7FFI4_9AGAR</name>
<evidence type="ECO:0008006" key="4">
    <source>
        <dbReference type="Google" id="ProtNLM"/>
    </source>
</evidence>
<reference evidence="2" key="1">
    <citation type="submission" date="2023-03" db="EMBL/GenBank/DDBJ databases">
        <title>Massive genome expansion in bonnet fungi (Mycena s.s.) driven by repeated elements and novel gene families across ecological guilds.</title>
        <authorList>
            <consortium name="Lawrence Berkeley National Laboratory"/>
            <person name="Harder C.B."/>
            <person name="Miyauchi S."/>
            <person name="Viragh M."/>
            <person name="Kuo A."/>
            <person name="Thoen E."/>
            <person name="Andreopoulos B."/>
            <person name="Lu D."/>
            <person name="Skrede I."/>
            <person name="Drula E."/>
            <person name="Henrissat B."/>
            <person name="Morin E."/>
            <person name="Kohler A."/>
            <person name="Barry K."/>
            <person name="LaButti K."/>
            <person name="Morin E."/>
            <person name="Salamov A."/>
            <person name="Lipzen A."/>
            <person name="Mereny Z."/>
            <person name="Hegedus B."/>
            <person name="Baldrian P."/>
            <person name="Stursova M."/>
            <person name="Weitz H."/>
            <person name="Taylor A."/>
            <person name="Grigoriev I.V."/>
            <person name="Nagy L.G."/>
            <person name="Martin F."/>
            <person name="Kauserud H."/>
        </authorList>
    </citation>
    <scope>NUCLEOTIDE SEQUENCE</scope>
    <source>
        <strain evidence="2">9284</strain>
    </source>
</reference>
<keyword evidence="1" id="KW-0812">Transmembrane</keyword>
<protein>
    <recommendedName>
        <fullName evidence="4">F-box domain-containing protein</fullName>
    </recommendedName>
</protein>
<comment type="caution">
    <text evidence="2">The sequence shown here is derived from an EMBL/GenBank/DDBJ whole genome shotgun (WGS) entry which is preliminary data.</text>
</comment>
<feature type="transmembrane region" description="Helical" evidence="1">
    <location>
        <begin position="12"/>
        <end position="32"/>
    </location>
</feature>
<keyword evidence="1" id="KW-1133">Transmembrane helix</keyword>
<evidence type="ECO:0000256" key="1">
    <source>
        <dbReference type="SAM" id="Phobius"/>
    </source>
</evidence>
<accession>A0AAD7FFI4</accession>
<evidence type="ECO:0000313" key="2">
    <source>
        <dbReference type="EMBL" id="KAJ7621088.1"/>
    </source>
</evidence>
<gene>
    <name evidence="2" type="ORF">FB45DRAFT_928305</name>
</gene>
<evidence type="ECO:0000313" key="3">
    <source>
        <dbReference type="Proteomes" id="UP001221142"/>
    </source>
</evidence>
<keyword evidence="1" id="KW-0472">Membrane</keyword>
<sequence>MEQSPPLLPYDILETIFAFAAGPIVCLVASWVRTIALREMLHTVVLDSYEQHTRFLEKHRLGGPPACYGSSPPATVPLGHHVRRLLVDSSGGDMFELYTHCPRLDSLAIPASRLIAFSTSPALFPRLRRLDILTAGPSSLSSAAGLSHLALPASPACHPQDFDALVQRCPVLVMLVLTCSEGISLSDFRAHDRRMYICLRATVDNTHTDWLHDVEGPGLTVWEEAAAQSLQHWVYCSCARRERKSRKV</sequence>
<dbReference type="EMBL" id="JARKIF010000016">
    <property type="protein sequence ID" value="KAJ7621088.1"/>
    <property type="molecule type" value="Genomic_DNA"/>
</dbReference>
<organism evidence="2 3">
    <name type="scientific">Roridomyces roridus</name>
    <dbReference type="NCBI Taxonomy" id="1738132"/>
    <lineage>
        <taxon>Eukaryota</taxon>
        <taxon>Fungi</taxon>
        <taxon>Dikarya</taxon>
        <taxon>Basidiomycota</taxon>
        <taxon>Agaricomycotina</taxon>
        <taxon>Agaricomycetes</taxon>
        <taxon>Agaricomycetidae</taxon>
        <taxon>Agaricales</taxon>
        <taxon>Marasmiineae</taxon>
        <taxon>Mycenaceae</taxon>
        <taxon>Roridomyces</taxon>
    </lineage>
</organism>